<protein>
    <submittedName>
        <fullName evidence="3">Ubiquitin-associated domain-containing protein 1</fullName>
    </submittedName>
</protein>
<feature type="domain" description="UBA" evidence="2">
    <location>
        <begin position="184"/>
        <end position="224"/>
    </location>
</feature>
<dbReference type="Gene3D" id="1.10.8.10">
    <property type="entry name" value="DNA helicase RuvA subunit, C-terminal domain"/>
    <property type="match status" value="2"/>
</dbReference>
<evidence type="ECO:0000313" key="4">
    <source>
        <dbReference type="Proteomes" id="UP000735302"/>
    </source>
</evidence>
<dbReference type="SUPFAM" id="SSF46934">
    <property type="entry name" value="UBA-like"/>
    <property type="match status" value="2"/>
</dbReference>
<dbReference type="InterPro" id="IPR015940">
    <property type="entry name" value="UBA"/>
</dbReference>
<dbReference type="Proteomes" id="UP000735302">
    <property type="component" value="Unassembled WGS sequence"/>
</dbReference>
<evidence type="ECO:0000256" key="1">
    <source>
        <dbReference type="SAM" id="MobiDB-lite"/>
    </source>
</evidence>
<feature type="region of interest" description="Disordered" evidence="1">
    <location>
        <begin position="108"/>
        <end position="145"/>
    </location>
</feature>
<dbReference type="Gene3D" id="1.10.260.100">
    <property type="match status" value="1"/>
</dbReference>
<proteinExistence type="predicted"/>
<gene>
    <name evidence="3" type="ORF">PoB_001471600</name>
</gene>
<reference evidence="3 4" key="1">
    <citation type="journal article" date="2021" name="Elife">
        <title>Chloroplast acquisition without the gene transfer in kleptoplastic sea slugs, Plakobranchus ocellatus.</title>
        <authorList>
            <person name="Maeda T."/>
            <person name="Takahashi S."/>
            <person name="Yoshida T."/>
            <person name="Shimamura S."/>
            <person name="Takaki Y."/>
            <person name="Nagai Y."/>
            <person name="Toyoda A."/>
            <person name="Suzuki Y."/>
            <person name="Arimoto A."/>
            <person name="Ishii H."/>
            <person name="Satoh N."/>
            <person name="Nishiyama T."/>
            <person name="Hasebe M."/>
            <person name="Maruyama T."/>
            <person name="Minagawa J."/>
            <person name="Obokata J."/>
            <person name="Shigenobu S."/>
        </authorList>
    </citation>
    <scope>NUCLEOTIDE SEQUENCE [LARGE SCALE GENOMIC DNA]</scope>
</reference>
<dbReference type="EMBL" id="BLXT01001848">
    <property type="protein sequence ID" value="GFN88210.1"/>
    <property type="molecule type" value="Genomic_DNA"/>
</dbReference>
<evidence type="ECO:0000313" key="3">
    <source>
        <dbReference type="EMBL" id="GFN88210.1"/>
    </source>
</evidence>
<dbReference type="InterPro" id="IPR009060">
    <property type="entry name" value="UBA-like_sf"/>
</dbReference>
<dbReference type="SMART" id="SM00165">
    <property type="entry name" value="UBA"/>
    <property type="match status" value="2"/>
</dbReference>
<dbReference type="CDD" id="cd14304">
    <property type="entry name" value="UBA2_KPC2"/>
    <property type="match status" value="1"/>
</dbReference>
<dbReference type="PANTHER" id="PTHR46738:SF1">
    <property type="entry name" value="UBIQUITIN-ASSOCIATED DOMAIN-CONTAINING PROTEIN 1"/>
    <property type="match status" value="1"/>
</dbReference>
<evidence type="ECO:0000259" key="2">
    <source>
        <dbReference type="PROSITE" id="PS50030"/>
    </source>
</evidence>
<dbReference type="PANTHER" id="PTHR46738">
    <property type="entry name" value="UBIQUITIN-ASSOCIATED DOMAIN-CONTAINING PROTEIN 1"/>
    <property type="match status" value="1"/>
</dbReference>
<dbReference type="Pfam" id="PF22562">
    <property type="entry name" value="UBA_7"/>
    <property type="match status" value="2"/>
</dbReference>
<dbReference type="InterPro" id="IPR052476">
    <property type="entry name" value="UBAC1"/>
</dbReference>
<feature type="domain" description="UBA" evidence="2">
    <location>
        <begin position="66"/>
        <end position="106"/>
    </location>
</feature>
<comment type="caution">
    <text evidence="3">The sequence shown here is derived from an EMBL/GenBank/DDBJ whole genome shotgun (WGS) entry which is preliminary data.</text>
</comment>
<keyword evidence="4" id="KW-1185">Reference proteome</keyword>
<name>A0AAV3Z0W0_9GAST</name>
<accession>A0AAV3Z0W0</accession>
<sequence length="313" mass="34540">MRSPFGIGPLRRGRNPDNDWFQSELRRILISLIEASQRILCLNPEAAKIFQQAEDLLNEAPARKMALSEASVKQLTDMGFPENRARKALLLNQQSVVSAMEWLLTNESDPDIDKPLPGQDLDLENNEGAGSVGQGDQASGGAVGKDGAIATAGAEEGAVGGVEEAPKFKNILETIRAFQKREFRPNARALQKLLEMGFSEKEAVQALRISRNNQDAACDWLLSERREGSEVVDRGLEPNSPVYKAILANPNVQLGLNSPRCLLAFLQMLENPVSVSQWLNDPEMGPLLMQISRIYHSEKLTPFPRAQGQQSDR</sequence>
<dbReference type="AlphaFoldDB" id="A0AAV3Z0W0"/>
<organism evidence="3 4">
    <name type="scientific">Plakobranchus ocellatus</name>
    <dbReference type="NCBI Taxonomy" id="259542"/>
    <lineage>
        <taxon>Eukaryota</taxon>
        <taxon>Metazoa</taxon>
        <taxon>Spiralia</taxon>
        <taxon>Lophotrochozoa</taxon>
        <taxon>Mollusca</taxon>
        <taxon>Gastropoda</taxon>
        <taxon>Heterobranchia</taxon>
        <taxon>Euthyneura</taxon>
        <taxon>Panpulmonata</taxon>
        <taxon>Sacoglossa</taxon>
        <taxon>Placobranchoidea</taxon>
        <taxon>Plakobranchidae</taxon>
        <taxon>Plakobranchus</taxon>
    </lineage>
</organism>
<dbReference type="InterPro" id="IPR041927">
    <property type="entry name" value="UBA2_UBAC1"/>
</dbReference>
<dbReference type="PROSITE" id="PS50030">
    <property type="entry name" value="UBA"/>
    <property type="match status" value="2"/>
</dbReference>
<dbReference type="GO" id="GO:0000151">
    <property type="term" value="C:ubiquitin ligase complex"/>
    <property type="evidence" value="ECO:0007669"/>
    <property type="project" value="TreeGrafter"/>
</dbReference>